<feature type="non-terminal residue" evidence="1">
    <location>
        <position position="34"/>
    </location>
</feature>
<reference evidence="1" key="1">
    <citation type="submission" date="2020-05" db="EMBL/GenBank/DDBJ databases">
        <authorList>
            <person name="Chiriac C."/>
            <person name="Salcher M."/>
            <person name="Ghai R."/>
            <person name="Kavagutti S V."/>
        </authorList>
    </citation>
    <scope>NUCLEOTIDE SEQUENCE</scope>
</reference>
<accession>A0A6J5QSA2</accession>
<sequence length="34" mass="4052">MMPRLWWLNPWATARYMHDAATALKAYADQADRE</sequence>
<gene>
    <name evidence="1" type="ORF">UFOVP1086_1</name>
</gene>
<proteinExistence type="predicted"/>
<organism evidence="1">
    <name type="scientific">uncultured Caudovirales phage</name>
    <dbReference type="NCBI Taxonomy" id="2100421"/>
    <lineage>
        <taxon>Viruses</taxon>
        <taxon>Duplodnaviria</taxon>
        <taxon>Heunggongvirae</taxon>
        <taxon>Uroviricota</taxon>
        <taxon>Caudoviricetes</taxon>
        <taxon>Peduoviridae</taxon>
        <taxon>Maltschvirus</taxon>
        <taxon>Maltschvirus maltsch</taxon>
    </lineage>
</organism>
<dbReference type="EMBL" id="LR797027">
    <property type="protein sequence ID" value="CAB4182394.1"/>
    <property type="molecule type" value="Genomic_DNA"/>
</dbReference>
<name>A0A6J5QSA2_9CAUD</name>
<evidence type="ECO:0000313" key="1">
    <source>
        <dbReference type="EMBL" id="CAB4182394.1"/>
    </source>
</evidence>
<protein>
    <submittedName>
        <fullName evidence="1">Uncharacterized protein</fullName>
    </submittedName>
</protein>